<keyword evidence="3 6" id="KW-0812">Transmembrane</keyword>
<feature type="transmembrane region" description="Helical" evidence="6">
    <location>
        <begin position="185"/>
        <end position="209"/>
    </location>
</feature>
<dbReference type="Pfam" id="PF13520">
    <property type="entry name" value="AA_permease_2"/>
    <property type="match status" value="1"/>
</dbReference>
<feature type="transmembrane region" description="Helical" evidence="6">
    <location>
        <begin position="539"/>
        <end position="558"/>
    </location>
</feature>
<keyword evidence="5 6" id="KW-0472">Membrane</keyword>
<feature type="transmembrane region" description="Helical" evidence="6">
    <location>
        <begin position="319"/>
        <end position="343"/>
    </location>
</feature>
<dbReference type="PANTHER" id="PTHR43243:SF4">
    <property type="entry name" value="CATIONIC AMINO ACID TRANSPORTER 4"/>
    <property type="match status" value="1"/>
</dbReference>
<evidence type="ECO:0000256" key="5">
    <source>
        <dbReference type="ARBA" id="ARBA00023136"/>
    </source>
</evidence>
<dbReference type="PANTHER" id="PTHR43243">
    <property type="entry name" value="INNER MEMBRANE TRANSPORTER YGJI-RELATED"/>
    <property type="match status" value="1"/>
</dbReference>
<dbReference type="Proteomes" id="UP000663823">
    <property type="component" value="Unassembled WGS sequence"/>
</dbReference>
<comment type="subcellular location">
    <subcellularLocation>
        <location evidence="1">Membrane</location>
        <topology evidence="1">Multi-pass membrane protein</topology>
    </subcellularLocation>
</comment>
<evidence type="ECO:0000256" key="2">
    <source>
        <dbReference type="ARBA" id="ARBA00022448"/>
    </source>
</evidence>
<gene>
    <name evidence="7" type="ORF">OTI717_LOCUS8605</name>
</gene>
<feature type="transmembrane region" description="Helical" evidence="6">
    <location>
        <begin position="243"/>
        <end position="267"/>
    </location>
</feature>
<name>A0A818Q773_9BILA</name>
<proteinExistence type="predicted"/>
<evidence type="ECO:0000256" key="3">
    <source>
        <dbReference type="ARBA" id="ARBA00022692"/>
    </source>
</evidence>
<evidence type="ECO:0008006" key="9">
    <source>
        <dbReference type="Google" id="ProtNLM"/>
    </source>
</evidence>
<dbReference type="GO" id="GO:0016020">
    <property type="term" value="C:membrane"/>
    <property type="evidence" value="ECO:0007669"/>
    <property type="project" value="UniProtKB-SubCell"/>
</dbReference>
<accession>A0A818Q773</accession>
<sequence>MTHLLIDAKSSNNCKVDILLDSKHQSLNLFNKVEAELTLRTAEEAEKNSVEKVCKGPQPLDQPKIQLEHDASKRVLSCTKTFIKRLIARKPMEILQAEIDTRNELRRDLNWIQLLAIGLGCTIGAGIFVLSGQAAAKYSGPSVIISFIITGVIALLSSLSYSELGAMMPSSGSVYTYTYAAMGEYLAWFIGWNSALLHLFSVLTAIVTWSKYVVLFIDNVSNYNIKNMFVQAPVAWNEDEERFIITGQAINLLAIALTIAITILLIIRIYQMAIVNLVLVVFKIIIIIIFIFACCKYVNRNNYYSFFPPNKGSFSEYGVTGMLKGCTYVFFAYTGFESVSTVAQEAKLPERSLPIAIIGSTIISLLLYIVLCTVMVELVPYKLLDSDNPLSEAIKTTLYGLWLSIVMNLGAIASLTTVALTDMLSQTRIFYAMAHDGLLPSFFAEIHRITTTPWISIIISGIFCAVFSGVCPVDILGETSSISALITYIFVHIALIIMRYTHGDIQRIFQVPFGSWLIPTIGSSLCILLMRGITKPTVFRFLVWTALGQIIYFSYGFWHSKQRKSIKSASISSVTELLPTIASITEQYTQNELESDLASENSENAV</sequence>
<keyword evidence="4 6" id="KW-1133">Transmembrane helix</keyword>
<feature type="transmembrane region" description="Helical" evidence="6">
    <location>
        <begin position="274"/>
        <end position="299"/>
    </location>
</feature>
<comment type="caution">
    <text evidence="7">The sequence shown here is derived from an EMBL/GenBank/DDBJ whole genome shotgun (WGS) entry which is preliminary data.</text>
</comment>
<feature type="transmembrane region" description="Helical" evidence="6">
    <location>
        <begin position="111"/>
        <end position="131"/>
    </location>
</feature>
<feature type="transmembrane region" description="Helical" evidence="6">
    <location>
        <begin position="143"/>
        <end position="164"/>
    </location>
</feature>
<organism evidence="7 8">
    <name type="scientific">Rotaria sordida</name>
    <dbReference type="NCBI Taxonomy" id="392033"/>
    <lineage>
        <taxon>Eukaryota</taxon>
        <taxon>Metazoa</taxon>
        <taxon>Spiralia</taxon>
        <taxon>Gnathifera</taxon>
        <taxon>Rotifera</taxon>
        <taxon>Eurotatoria</taxon>
        <taxon>Bdelloidea</taxon>
        <taxon>Philodinida</taxon>
        <taxon>Philodinidae</taxon>
        <taxon>Rotaria</taxon>
    </lineage>
</organism>
<reference evidence="7" key="1">
    <citation type="submission" date="2021-02" db="EMBL/GenBank/DDBJ databases">
        <authorList>
            <person name="Nowell W R."/>
        </authorList>
    </citation>
    <scope>NUCLEOTIDE SEQUENCE</scope>
</reference>
<feature type="transmembrane region" description="Helical" evidence="6">
    <location>
        <begin position="454"/>
        <end position="476"/>
    </location>
</feature>
<dbReference type="AlphaFoldDB" id="A0A818Q773"/>
<dbReference type="EMBL" id="CAJOAX010000695">
    <property type="protein sequence ID" value="CAF3636817.1"/>
    <property type="molecule type" value="Genomic_DNA"/>
</dbReference>
<evidence type="ECO:0000313" key="7">
    <source>
        <dbReference type="EMBL" id="CAF3636817.1"/>
    </source>
</evidence>
<dbReference type="Gene3D" id="1.20.1740.10">
    <property type="entry name" value="Amino acid/polyamine transporter I"/>
    <property type="match status" value="1"/>
</dbReference>
<feature type="transmembrane region" description="Helical" evidence="6">
    <location>
        <begin position="513"/>
        <end position="533"/>
    </location>
</feature>
<evidence type="ECO:0000256" key="6">
    <source>
        <dbReference type="SAM" id="Phobius"/>
    </source>
</evidence>
<feature type="transmembrane region" description="Helical" evidence="6">
    <location>
        <begin position="482"/>
        <end position="501"/>
    </location>
</feature>
<keyword evidence="2" id="KW-0813">Transport</keyword>
<dbReference type="InterPro" id="IPR002293">
    <property type="entry name" value="AA/rel_permease1"/>
</dbReference>
<feature type="transmembrane region" description="Helical" evidence="6">
    <location>
        <begin position="399"/>
        <end position="420"/>
    </location>
</feature>
<evidence type="ECO:0000256" key="1">
    <source>
        <dbReference type="ARBA" id="ARBA00004141"/>
    </source>
</evidence>
<feature type="transmembrane region" description="Helical" evidence="6">
    <location>
        <begin position="355"/>
        <end position="379"/>
    </location>
</feature>
<dbReference type="GO" id="GO:0015171">
    <property type="term" value="F:amino acid transmembrane transporter activity"/>
    <property type="evidence" value="ECO:0007669"/>
    <property type="project" value="TreeGrafter"/>
</dbReference>
<evidence type="ECO:0000256" key="4">
    <source>
        <dbReference type="ARBA" id="ARBA00022989"/>
    </source>
</evidence>
<protein>
    <recommendedName>
        <fullName evidence="9">Cationic amino acid transporter</fullName>
    </recommendedName>
</protein>
<evidence type="ECO:0000313" key="8">
    <source>
        <dbReference type="Proteomes" id="UP000663823"/>
    </source>
</evidence>